<accession>A0AAN9HQZ3</accession>
<protein>
    <submittedName>
        <fullName evidence="2">Uncharacterized protein</fullName>
    </submittedName>
</protein>
<dbReference type="Proteomes" id="UP001372338">
    <property type="component" value="Unassembled WGS sequence"/>
</dbReference>
<keyword evidence="1" id="KW-0812">Transmembrane</keyword>
<gene>
    <name evidence="2" type="ORF">RIF29_40841</name>
</gene>
<evidence type="ECO:0000313" key="3">
    <source>
        <dbReference type="Proteomes" id="UP001372338"/>
    </source>
</evidence>
<keyword evidence="1" id="KW-1133">Transmembrane helix</keyword>
<name>A0AAN9HQZ3_CROPI</name>
<proteinExistence type="predicted"/>
<feature type="transmembrane region" description="Helical" evidence="1">
    <location>
        <begin position="91"/>
        <end position="109"/>
    </location>
</feature>
<dbReference type="EMBL" id="JAYWIO010000008">
    <property type="protein sequence ID" value="KAK7245984.1"/>
    <property type="molecule type" value="Genomic_DNA"/>
</dbReference>
<evidence type="ECO:0000256" key="1">
    <source>
        <dbReference type="SAM" id="Phobius"/>
    </source>
</evidence>
<comment type="caution">
    <text evidence="2">The sequence shown here is derived from an EMBL/GenBank/DDBJ whole genome shotgun (WGS) entry which is preliminary data.</text>
</comment>
<dbReference type="AlphaFoldDB" id="A0AAN9HQZ3"/>
<keyword evidence="3" id="KW-1185">Reference proteome</keyword>
<organism evidence="2 3">
    <name type="scientific">Crotalaria pallida</name>
    <name type="common">Smooth rattlebox</name>
    <name type="synonym">Crotalaria striata</name>
    <dbReference type="NCBI Taxonomy" id="3830"/>
    <lineage>
        <taxon>Eukaryota</taxon>
        <taxon>Viridiplantae</taxon>
        <taxon>Streptophyta</taxon>
        <taxon>Embryophyta</taxon>
        <taxon>Tracheophyta</taxon>
        <taxon>Spermatophyta</taxon>
        <taxon>Magnoliopsida</taxon>
        <taxon>eudicotyledons</taxon>
        <taxon>Gunneridae</taxon>
        <taxon>Pentapetalae</taxon>
        <taxon>rosids</taxon>
        <taxon>fabids</taxon>
        <taxon>Fabales</taxon>
        <taxon>Fabaceae</taxon>
        <taxon>Papilionoideae</taxon>
        <taxon>50 kb inversion clade</taxon>
        <taxon>genistoids sensu lato</taxon>
        <taxon>core genistoids</taxon>
        <taxon>Crotalarieae</taxon>
        <taxon>Crotalaria</taxon>
    </lineage>
</organism>
<evidence type="ECO:0000313" key="2">
    <source>
        <dbReference type="EMBL" id="KAK7245984.1"/>
    </source>
</evidence>
<keyword evidence="1" id="KW-0472">Membrane</keyword>
<sequence length="125" mass="14507">MWDSSITQLAPPSSATKTMDIFTVRSIFHSVAALDKKKAPRHQPPFLFLQLDDPWFASLVVTDESYNFPLWMIYNEQKTLKSQHYIDRGNFVINAVFWLPIPIPTVFWFNFFSVLVVNPIAEVID</sequence>
<reference evidence="2 3" key="1">
    <citation type="submission" date="2024-01" db="EMBL/GenBank/DDBJ databases">
        <title>The genomes of 5 underutilized Papilionoideae crops provide insights into root nodulation and disease resistanc.</title>
        <authorList>
            <person name="Yuan L."/>
        </authorList>
    </citation>
    <scope>NUCLEOTIDE SEQUENCE [LARGE SCALE GENOMIC DNA]</scope>
    <source>
        <strain evidence="2">ZHUSHIDOU_FW_LH</strain>
        <tissue evidence="2">Leaf</tissue>
    </source>
</reference>